<protein>
    <submittedName>
        <fullName evidence="2">Uncharacterized protein</fullName>
    </submittedName>
</protein>
<proteinExistence type="predicted"/>
<dbReference type="AlphaFoldDB" id="A0A1H3UR13"/>
<evidence type="ECO:0000256" key="1">
    <source>
        <dbReference type="SAM" id="Phobius"/>
    </source>
</evidence>
<keyword evidence="1" id="KW-0472">Membrane</keyword>
<feature type="transmembrane region" description="Helical" evidence="1">
    <location>
        <begin position="45"/>
        <end position="64"/>
    </location>
</feature>
<dbReference type="EMBL" id="FNQB01000005">
    <property type="protein sequence ID" value="SDZ64842.1"/>
    <property type="molecule type" value="Genomic_DNA"/>
</dbReference>
<sequence length="69" mass="8271">MVFWVVTIAIFWYVTLHNLRTDNLPSPRTLLPLISFAVRSHTFVLLMWYLTIVALIGVRFWSYWRTLLT</sequence>
<dbReference type="Proteomes" id="UP000199632">
    <property type="component" value="Unassembled WGS sequence"/>
</dbReference>
<organism evidence="2 3">
    <name type="scientific">Asanoa ishikariensis</name>
    <dbReference type="NCBI Taxonomy" id="137265"/>
    <lineage>
        <taxon>Bacteria</taxon>
        <taxon>Bacillati</taxon>
        <taxon>Actinomycetota</taxon>
        <taxon>Actinomycetes</taxon>
        <taxon>Micromonosporales</taxon>
        <taxon>Micromonosporaceae</taxon>
        <taxon>Asanoa</taxon>
    </lineage>
</organism>
<keyword evidence="1" id="KW-0812">Transmembrane</keyword>
<gene>
    <name evidence="2" type="ORF">SAMN05421684_7850</name>
</gene>
<evidence type="ECO:0000313" key="3">
    <source>
        <dbReference type="Proteomes" id="UP000199632"/>
    </source>
</evidence>
<keyword evidence="3" id="KW-1185">Reference proteome</keyword>
<name>A0A1H3UR13_9ACTN</name>
<keyword evidence="1" id="KW-1133">Transmembrane helix</keyword>
<reference evidence="3" key="1">
    <citation type="submission" date="2016-10" db="EMBL/GenBank/DDBJ databases">
        <authorList>
            <person name="Varghese N."/>
            <person name="Submissions S."/>
        </authorList>
    </citation>
    <scope>NUCLEOTIDE SEQUENCE [LARGE SCALE GENOMIC DNA]</scope>
    <source>
        <strain evidence="3">DSM 44718</strain>
    </source>
</reference>
<dbReference type="STRING" id="137265.SAMN05421684_7850"/>
<accession>A0A1H3UR13</accession>
<evidence type="ECO:0000313" key="2">
    <source>
        <dbReference type="EMBL" id="SDZ64842.1"/>
    </source>
</evidence>